<gene>
    <name evidence="1" type="ORF">Q7A36_38165</name>
</gene>
<protein>
    <submittedName>
        <fullName evidence="1">IS4 family transposase</fullName>
    </submittedName>
</protein>
<proteinExistence type="predicted"/>
<reference evidence="1 2" key="1">
    <citation type="submission" date="2023-08" db="EMBL/GenBank/DDBJ databases">
        <title>The draft genome sequence of Paracraurococcus sp. LOR1-02.</title>
        <authorList>
            <person name="Kingkaew E."/>
            <person name="Tanasupawat S."/>
        </authorList>
    </citation>
    <scope>NUCLEOTIDE SEQUENCE [LARGE SCALE GENOMIC DNA]</scope>
    <source>
        <strain evidence="1 2">LOR1-02</strain>
    </source>
</reference>
<organism evidence="1 2">
    <name type="scientific">Paracraurococcus lichenis</name>
    <dbReference type="NCBI Taxonomy" id="3064888"/>
    <lineage>
        <taxon>Bacteria</taxon>
        <taxon>Pseudomonadati</taxon>
        <taxon>Pseudomonadota</taxon>
        <taxon>Alphaproteobacteria</taxon>
        <taxon>Acetobacterales</taxon>
        <taxon>Roseomonadaceae</taxon>
        <taxon>Paracraurococcus</taxon>
    </lineage>
</organism>
<name>A0ABT9EDB5_9PROT</name>
<dbReference type="Proteomes" id="UP001243009">
    <property type="component" value="Unassembled WGS sequence"/>
</dbReference>
<feature type="non-terminal residue" evidence="1">
    <location>
        <position position="1"/>
    </location>
</feature>
<sequence>LLTLLGAAGEELGYDRMLRTSTTKRRTHSLLRQGIMLYELIPTMPEHRLLPLMARFASLLQQQTVFTEMFGTI</sequence>
<dbReference type="EMBL" id="JAUTWS010000180">
    <property type="protein sequence ID" value="MDO9714184.1"/>
    <property type="molecule type" value="Genomic_DNA"/>
</dbReference>
<comment type="caution">
    <text evidence="1">The sequence shown here is derived from an EMBL/GenBank/DDBJ whole genome shotgun (WGS) entry which is preliminary data.</text>
</comment>
<evidence type="ECO:0000313" key="2">
    <source>
        <dbReference type="Proteomes" id="UP001243009"/>
    </source>
</evidence>
<accession>A0ABT9EDB5</accession>
<keyword evidence="2" id="KW-1185">Reference proteome</keyword>
<evidence type="ECO:0000313" key="1">
    <source>
        <dbReference type="EMBL" id="MDO9714184.1"/>
    </source>
</evidence>